<accession>A0ABQ9UYL1</accession>
<evidence type="ECO:0000313" key="3">
    <source>
        <dbReference type="EMBL" id="KAK2102182.1"/>
    </source>
</evidence>
<keyword evidence="4" id="KW-1185">Reference proteome</keyword>
<dbReference type="PANTHER" id="PTHR33590">
    <property type="entry name" value="GLUTENIN, HIGH MOLECULAR WEIGHT SUBUNIT PW212-RELATED PROTEIN"/>
    <property type="match status" value="1"/>
</dbReference>
<evidence type="ECO:0000313" key="4">
    <source>
        <dbReference type="Proteomes" id="UP001266305"/>
    </source>
</evidence>
<dbReference type="Pfam" id="PF20870">
    <property type="entry name" value="FAM186A-B_N"/>
    <property type="match status" value="1"/>
</dbReference>
<gene>
    <name evidence="3" type="ORF">P7K49_019849</name>
</gene>
<evidence type="ECO:0000256" key="1">
    <source>
        <dbReference type="SAM" id="MobiDB-lite"/>
    </source>
</evidence>
<evidence type="ECO:0000259" key="2">
    <source>
        <dbReference type="Pfam" id="PF20870"/>
    </source>
</evidence>
<name>A0ABQ9UYL1_SAGOE</name>
<comment type="caution">
    <text evidence="3">The sequence shown here is derived from an EMBL/GenBank/DDBJ whole genome shotgun (WGS) entry which is preliminary data.</text>
</comment>
<dbReference type="InterPro" id="IPR049144">
    <property type="entry name" value="FAM186A_B_N"/>
</dbReference>
<feature type="compositionally biased region" description="Basic and acidic residues" evidence="1">
    <location>
        <begin position="1"/>
        <end position="25"/>
    </location>
</feature>
<organism evidence="3 4">
    <name type="scientific">Saguinus oedipus</name>
    <name type="common">Cotton-top tamarin</name>
    <name type="synonym">Oedipomidas oedipus</name>
    <dbReference type="NCBI Taxonomy" id="9490"/>
    <lineage>
        <taxon>Eukaryota</taxon>
        <taxon>Metazoa</taxon>
        <taxon>Chordata</taxon>
        <taxon>Craniata</taxon>
        <taxon>Vertebrata</taxon>
        <taxon>Euteleostomi</taxon>
        <taxon>Mammalia</taxon>
        <taxon>Eutheria</taxon>
        <taxon>Euarchontoglires</taxon>
        <taxon>Primates</taxon>
        <taxon>Haplorrhini</taxon>
        <taxon>Platyrrhini</taxon>
        <taxon>Cebidae</taxon>
        <taxon>Callitrichinae</taxon>
        <taxon>Saguinus</taxon>
    </lineage>
</organism>
<protein>
    <recommendedName>
        <fullName evidence="2">FAM186A/B N-terminal domain-containing protein</fullName>
    </recommendedName>
</protein>
<proteinExistence type="predicted"/>
<dbReference type="Proteomes" id="UP001266305">
    <property type="component" value="Unassembled WGS sequence"/>
</dbReference>
<feature type="region of interest" description="Disordered" evidence="1">
    <location>
        <begin position="1"/>
        <end position="31"/>
    </location>
</feature>
<feature type="domain" description="FAM186A/B N-terminal" evidence="2">
    <location>
        <begin position="35"/>
        <end position="60"/>
    </location>
</feature>
<reference evidence="3 4" key="1">
    <citation type="submission" date="2023-05" db="EMBL/GenBank/DDBJ databases">
        <title>B98-5 Cell Line De Novo Hybrid Assembly: An Optical Mapping Approach.</title>
        <authorList>
            <person name="Kananen K."/>
            <person name="Auerbach J.A."/>
            <person name="Kautto E."/>
            <person name="Blachly J.S."/>
        </authorList>
    </citation>
    <scope>NUCLEOTIDE SEQUENCE [LARGE SCALE GENOMIC DNA]</scope>
    <source>
        <strain evidence="3">B95-8</strain>
        <tissue evidence="3">Cell line</tissue>
    </source>
</reference>
<dbReference type="EMBL" id="JASSZA010000009">
    <property type="protein sequence ID" value="KAK2102182.1"/>
    <property type="molecule type" value="Genomic_DNA"/>
</dbReference>
<sequence length="67" mass="7778">MQNEIDHDRESEKYIKDSTIMRRDPQNVLGPSVHPKLEIPFSVKDIISRIERAQLHRAREGETTAPP</sequence>
<dbReference type="PANTHER" id="PTHR33590:SF2">
    <property type="entry name" value="PROTEIN FAM186A"/>
    <property type="match status" value="1"/>
</dbReference>